<dbReference type="GO" id="GO:0003676">
    <property type="term" value="F:nucleic acid binding"/>
    <property type="evidence" value="ECO:0007669"/>
    <property type="project" value="InterPro"/>
</dbReference>
<evidence type="ECO:0000313" key="3">
    <source>
        <dbReference type="EnsemblPlants" id="KQL25434"/>
    </source>
</evidence>
<dbReference type="InterPro" id="IPR035979">
    <property type="entry name" value="RBD_domain_sf"/>
</dbReference>
<feature type="compositionally biased region" description="Basic residues" evidence="1">
    <location>
        <begin position="216"/>
        <end position="233"/>
    </location>
</feature>
<feature type="domain" description="Mei2-like C-terminal RNA recognition motif" evidence="2">
    <location>
        <begin position="257"/>
        <end position="370"/>
    </location>
</feature>
<dbReference type="eggNOG" id="KOG4660">
    <property type="taxonomic scope" value="Eukaryota"/>
</dbReference>
<evidence type="ECO:0000259" key="2">
    <source>
        <dbReference type="Pfam" id="PF04059"/>
    </source>
</evidence>
<protein>
    <recommendedName>
        <fullName evidence="2">Mei2-like C-terminal RNA recognition motif domain-containing protein</fullName>
    </recommendedName>
</protein>
<dbReference type="InterPro" id="IPR012677">
    <property type="entry name" value="Nucleotide-bd_a/b_plait_sf"/>
</dbReference>
<dbReference type="EMBL" id="AGNK02001207">
    <property type="status" value="NOT_ANNOTATED_CDS"/>
    <property type="molecule type" value="Genomic_DNA"/>
</dbReference>
<organism evidence="3 4">
    <name type="scientific">Setaria italica</name>
    <name type="common">Foxtail millet</name>
    <name type="synonym">Panicum italicum</name>
    <dbReference type="NCBI Taxonomy" id="4555"/>
    <lineage>
        <taxon>Eukaryota</taxon>
        <taxon>Viridiplantae</taxon>
        <taxon>Streptophyta</taxon>
        <taxon>Embryophyta</taxon>
        <taxon>Tracheophyta</taxon>
        <taxon>Spermatophyta</taxon>
        <taxon>Magnoliopsida</taxon>
        <taxon>Liliopsida</taxon>
        <taxon>Poales</taxon>
        <taxon>Poaceae</taxon>
        <taxon>PACMAD clade</taxon>
        <taxon>Panicoideae</taxon>
        <taxon>Panicodae</taxon>
        <taxon>Paniceae</taxon>
        <taxon>Cenchrinae</taxon>
        <taxon>Setaria</taxon>
    </lineage>
</organism>
<evidence type="ECO:0000256" key="1">
    <source>
        <dbReference type="SAM" id="MobiDB-lite"/>
    </source>
</evidence>
<dbReference type="SUPFAM" id="SSF54928">
    <property type="entry name" value="RNA-binding domain, RBD"/>
    <property type="match status" value="1"/>
</dbReference>
<dbReference type="InterPro" id="IPR007201">
    <property type="entry name" value="Mei2-like_Rrm_C"/>
</dbReference>
<feature type="region of interest" description="Disordered" evidence="1">
    <location>
        <begin position="103"/>
        <end position="242"/>
    </location>
</feature>
<evidence type="ECO:0000313" key="4">
    <source>
        <dbReference type="Proteomes" id="UP000004995"/>
    </source>
</evidence>
<feature type="compositionally biased region" description="Low complexity" evidence="1">
    <location>
        <begin position="174"/>
        <end position="185"/>
    </location>
</feature>
<dbReference type="Gene3D" id="3.30.70.330">
    <property type="match status" value="1"/>
</dbReference>
<dbReference type="EnsemblPlants" id="KQL25434">
    <property type="protein sequence ID" value="KQL25434"/>
    <property type="gene ID" value="SETIT_032440mg"/>
</dbReference>
<sequence>MAASQSRRLDASAPPYVRKVSIVAPPATLELYMGPPVAALPPVGFYYPAPVLVAPPAPGFPPATSLACWGFPQSPCVGMPGASPSPAGWAPVTPVAMGMPAAPAEAAFPPQPQIPGVAATRRGGRHHHSRRGARPLPRLDVPSRQRGAGRAAPQPSSSGAEVAGAGKGEPAIEPSPRSVLVRSSPPDTPSALPTTFPYPELGSPSPPPSAGNKHVYPPRRRRSGGRATGRHRQAAGGTVRRAEPKARRLFDSSCNSTTVMIRNIPNDFRRTRLMQIIDQHCSIENDDIKSGGVKSEYDFLYLPMDFRVLLVIHPDLIARCVLPSTGANKGYAFVNMTTPEAAQRLHHHLHGHRWKVNRSGKTCEVDHGAIEVVRRPLPPALRMRRPVLGSFVSVWPMKLKLQGLDNLVKRFSDSRFDCADEEFLPVWFEPARDGSRTTVPHLVGRMLRIAPRD</sequence>
<dbReference type="Proteomes" id="UP000004995">
    <property type="component" value="Unassembled WGS sequence"/>
</dbReference>
<reference evidence="3" key="2">
    <citation type="submission" date="2018-08" db="UniProtKB">
        <authorList>
            <consortium name="EnsemblPlants"/>
        </authorList>
    </citation>
    <scope>IDENTIFICATION</scope>
    <source>
        <strain evidence="3">Yugu1</strain>
    </source>
</reference>
<accession>K4A0Q0</accession>
<dbReference type="InParanoid" id="K4A0Q0"/>
<dbReference type="Gramene" id="KQL25434">
    <property type="protein sequence ID" value="KQL25434"/>
    <property type="gene ID" value="SETIT_032440mg"/>
</dbReference>
<dbReference type="OMA" id="MLRIAPR"/>
<dbReference type="Pfam" id="PF04059">
    <property type="entry name" value="RRM_2"/>
    <property type="match status" value="1"/>
</dbReference>
<dbReference type="STRING" id="4555.K4A0Q0"/>
<dbReference type="HOGENOM" id="CLU_048816_1_0_1"/>
<keyword evidence="4" id="KW-1185">Reference proteome</keyword>
<feature type="compositionally biased region" description="Basic residues" evidence="1">
    <location>
        <begin position="122"/>
        <end position="133"/>
    </location>
</feature>
<proteinExistence type="predicted"/>
<feature type="compositionally biased region" description="Low complexity" evidence="1">
    <location>
        <begin position="103"/>
        <end position="121"/>
    </location>
</feature>
<name>K4A0Q0_SETIT</name>
<reference evidence="4" key="1">
    <citation type="journal article" date="2012" name="Nat. Biotechnol.">
        <title>Reference genome sequence of the model plant Setaria.</title>
        <authorList>
            <person name="Bennetzen J.L."/>
            <person name="Schmutz J."/>
            <person name="Wang H."/>
            <person name="Percifield R."/>
            <person name="Hawkins J."/>
            <person name="Pontaroli A.C."/>
            <person name="Estep M."/>
            <person name="Feng L."/>
            <person name="Vaughn J.N."/>
            <person name="Grimwood J."/>
            <person name="Jenkins J."/>
            <person name="Barry K."/>
            <person name="Lindquist E."/>
            <person name="Hellsten U."/>
            <person name="Deshpande S."/>
            <person name="Wang X."/>
            <person name="Wu X."/>
            <person name="Mitros T."/>
            <person name="Triplett J."/>
            <person name="Yang X."/>
            <person name="Ye C.Y."/>
            <person name="Mauro-Herrera M."/>
            <person name="Wang L."/>
            <person name="Li P."/>
            <person name="Sharma M."/>
            <person name="Sharma R."/>
            <person name="Ronald P.C."/>
            <person name="Panaud O."/>
            <person name="Kellogg E.A."/>
            <person name="Brutnell T.P."/>
            <person name="Doust A.N."/>
            <person name="Tuskan G.A."/>
            <person name="Rokhsar D."/>
            <person name="Devos K.M."/>
        </authorList>
    </citation>
    <scope>NUCLEOTIDE SEQUENCE [LARGE SCALE GENOMIC DNA]</scope>
    <source>
        <strain evidence="4">cv. Yugu1</strain>
    </source>
</reference>
<dbReference type="AlphaFoldDB" id="K4A0Q0"/>